<proteinExistence type="predicted"/>
<evidence type="ECO:0000313" key="2">
    <source>
        <dbReference type="EMBL" id="KAJ8910565.1"/>
    </source>
</evidence>
<keyword evidence="3" id="KW-1185">Reference proteome</keyword>
<feature type="region of interest" description="Disordered" evidence="1">
    <location>
        <begin position="1"/>
        <end position="23"/>
    </location>
</feature>
<comment type="caution">
    <text evidence="2">The sequence shown here is derived from an EMBL/GenBank/DDBJ whole genome shotgun (WGS) entry which is preliminary data.</text>
</comment>
<accession>A0AAV8V9A2</accession>
<reference evidence="2 3" key="1">
    <citation type="journal article" date="2023" name="Insect Mol. Biol.">
        <title>Genome sequencing provides insights into the evolution of gene families encoding plant cell wall-degrading enzymes in longhorned beetles.</title>
        <authorList>
            <person name="Shin N.R."/>
            <person name="Okamura Y."/>
            <person name="Kirsch R."/>
            <person name="Pauchet Y."/>
        </authorList>
    </citation>
    <scope>NUCLEOTIDE SEQUENCE [LARGE SCALE GENOMIC DNA]</scope>
    <source>
        <strain evidence="2">EAD_L_NR</strain>
    </source>
</reference>
<organism evidence="2 3">
    <name type="scientific">Exocentrus adspersus</name>
    <dbReference type="NCBI Taxonomy" id="1586481"/>
    <lineage>
        <taxon>Eukaryota</taxon>
        <taxon>Metazoa</taxon>
        <taxon>Ecdysozoa</taxon>
        <taxon>Arthropoda</taxon>
        <taxon>Hexapoda</taxon>
        <taxon>Insecta</taxon>
        <taxon>Pterygota</taxon>
        <taxon>Neoptera</taxon>
        <taxon>Endopterygota</taxon>
        <taxon>Coleoptera</taxon>
        <taxon>Polyphaga</taxon>
        <taxon>Cucujiformia</taxon>
        <taxon>Chrysomeloidea</taxon>
        <taxon>Cerambycidae</taxon>
        <taxon>Lamiinae</taxon>
        <taxon>Acanthocinini</taxon>
        <taxon>Exocentrus</taxon>
    </lineage>
</organism>
<protein>
    <submittedName>
        <fullName evidence="2">Uncharacterized protein</fullName>
    </submittedName>
</protein>
<sequence length="83" mass="9220">MGHSSVVFSKKPGDVKRAKRSTKRADKLHQAVVDFADANYLGAEVMNIDPIEEETEIEETGIGIQTHLTMEELGVKFEQLSFA</sequence>
<gene>
    <name evidence="2" type="ORF">NQ315_008950</name>
</gene>
<dbReference type="EMBL" id="JANEYG010000280">
    <property type="protein sequence ID" value="KAJ8910565.1"/>
    <property type="molecule type" value="Genomic_DNA"/>
</dbReference>
<dbReference type="AlphaFoldDB" id="A0AAV8V9A2"/>
<dbReference type="Proteomes" id="UP001159042">
    <property type="component" value="Unassembled WGS sequence"/>
</dbReference>
<name>A0AAV8V9A2_9CUCU</name>
<evidence type="ECO:0000313" key="3">
    <source>
        <dbReference type="Proteomes" id="UP001159042"/>
    </source>
</evidence>
<evidence type="ECO:0000256" key="1">
    <source>
        <dbReference type="SAM" id="MobiDB-lite"/>
    </source>
</evidence>